<dbReference type="PRINTS" id="PR00344">
    <property type="entry name" value="BCTRLSENSOR"/>
</dbReference>
<dbReference type="SMART" id="SM00387">
    <property type="entry name" value="HATPase_c"/>
    <property type="match status" value="1"/>
</dbReference>
<evidence type="ECO:0000313" key="8">
    <source>
        <dbReference type="Proteomes" id="UP000700732"/>
    </source>
</evidence>
<keyword evidence="5 7" id="KW-0418">Kinase</keyword>
<dbReference type="InterPro" id="IPR005467">
    <property type="entry name" value="His_kinase_dom"/>
</dbReference>
<dbReference type="GO" id="GO:0016301">
    <property type="term" value="F:kinase activity"/>
    <property type="evidence" value="ECO:0007669"/>
    <property type="project" value="UniProtKB-KW"/>
</dbReference>
<evidence type="ECO:0000256" key="5">
    <source>
        <dbReference type="ARBA" id="ARBA00022777"/>
    </source>
</evidence>
<dbReference type="Pfam" id="PF02518">
    <property type="entry name" value="HATPase_c"/>
    <property type="match status" value="1"/>
</dbReference>
<dbReference type="InterPro" id="IPR000014">
    <property type="entry name" value="PAS"/>
</dbReference>
<dbReference type="InterPro" id="IPR003661">
    <property type="entry name" value="HisK_dim/P_dom"/>
</dbReference>
<dbReference type="InterPro" id="IPR035965">
    <property type="entry name" value="PAS-like_dom_sf"/>
</dbReference>
<dbReference type="SUPFAM" id="SSF55785">
    <property type="entry name" value="PYP-like sensor domain (PAS domain)"/>
    <property type="match status" value="2"/>
</dbReference>
<dbReference type="EC" id="2.7.13.3" evidence="2"/>
<keyword evidence="8" id="KW-1185">Reference proteome</keyword>
<dbReference type="InterPro" id="IPR036097">
    <property type="entry name" value="HisK_dim/P_sf"/>
</dbReference>
<proteinExistence type="predicted"/>
<evidence type="ECO:0000256" key="3">
    <source>
        <dbReference type="ARBA" id="ARBA00022553"/>
    </source>
</evidence>
<dbReference type="InterPro" id="IPR036890">
    <property type="entry name" value="HATPase_C_sf"/>
</dbReference>
<dbReference type="SUPFAM" id="SSF47384">
    <property type="entry name" value="Homodimeric domain of signal transducing histidine kinase"/>
    <property type="match status" value="1"/>
</dbReference>
<dbReference type="Proteomes" id="UP000700732">
    <property type="component" value="Unassembled WGS sequence"/>
</dbReference>
<dbReference type="InterPro" id="IPR013656">
    <property type="entry name" value="PAS_4"/>
</dbReference>
<dbReference type="Gene3D" id="3.30.450.20">
    <property type="entry name" value="PAS domain"/>
    <property type="match status" value="2"/>
</dbReference>
<sequence length="537" mass="59684">MKGLSGMPTDDPAQLRAALNLSGNGILLFRCLRTATGSIQAFRLTLANRKAEALVGLDELAMQGQTPEDLFPHTLSTQIWDHARHVVDTGEPFETEISYRAVNQPHDGWFTLSLQPYNDGIAASLSDITTIKRQSHLIESVLNGSINGMIAYEAMRREPTATGPGELYDLRIRLANEAAARITGIPLPQLIGSTLLTQFADSRESDVLAQYAYTIETGETQRIDSQFTFDGLKGWYDILFSKLGDGVLTTFVDTTAIRQSQQELQKTVDDLQRSNQNLERFAYVASHDLQEPLRKIQSFGEMLSQQPEGGLSTYSLGLVRRMQTAASRMNTLIHDLLAFSRLSSQKQPFQQVDLQRLLQLVLSDLETAIEEKQADLEVTSLPFVLGDETQLQQLLQNLVSNALKFVKGPENGDGETPPRPHIRIDCQRLPGHEISTLPGQEVTASDQNRPFFAISISDNGIGFDEKYLDRIFTIFQRLHTRSEYLGTGIGLAIVQKVIENHNGYLNAHSQLGQGATFTIYLPDETAPLSLESLMDSY</sequence>
<evidence type="ECO:0000256" key="1">
    <source>
        <dbReference type="ARBA" id="ARBA00000085"/>
    </source>
</evidence>
<dbReference type="SMART" id="SM00388">
    <property type="entry name" value="HisKA"/>
    <property type="match status" value="1"/>
</dbReference>
<dbReference type="SUPFAM" id="SSF55874">
    <property type="entry name" value="ATPase domain of HSP90 chaperone/DNA topoisomerase II/histidine kinase"/>
    <property type="match status" value="1"/>
</dbReference>
<dbReference type="PANTHER" id="PTHR43304">
    <property type="entry name" value="PHYTOCHROME-LIKE PROTEIN CPH1"/>
    <property type="match status" value="1"/>
</dbReference>
<evidence type="ECO:0000256" key="4">
    <source>
        <dbReference type="ARBA" id="ARBA00022679"/>
    </source>
</evidence>
<accession>A0ABR6W8M9</accession>
<keyword evidence="4" id="KW-0808">Transferase</keyword>
<dbReference type="EMBL" id="VFIA01000021">
    <property type="protein sequence ID" value="MBC3792929.1"/>
    <property type="molecule type" value="Genomic_DNA"/>
</dbReference>
<keyword evidence="3" id="KW-0597">Phosphoprotein</keyword>
<dbReference type="InterPro" id="IPR004358">
    <property type="entry name" value="Sig_transdc_His_kin-like_C"/>
</dbReference>
<dbReference type="PROSITE" id="PS50109">
    <property type="entry name" value="HIS_KIN"/>
    <property type="match status" value="1"/>
</dbReference>
<gene>
    <name evidence="7" type="ORF">FH603_3444</name>
</gene>
<dbReference type="InterPro" id="IPR003594">
    <property type="entry name" value="HATPase_dom"/>
</dbReference>
<dbReference type="Pfam" id="PF08448">
    <property type="entry name" value="PAS_4"/>
    <property type="match status" value="2"/>
</dbReference>
<evidence type="ECO:0000313" key="7">
    <source>
        <dbReference type="EMBL" id="MBC3792929.1"/>
    </source>
</evidence>
<evidence type="ECO:0000259" key="6">
    <source>
        <dbReference type="PROSITE" id="PS50109"/>
    </source>
</evidence>
<evidence type="ECO:0000256" key="2">
    <source>
        <dbReference type="ARBA" id="ARBA00012438"/>
    </source>
</evidence>
<protein>
    <recommendedName>
        <fullName evidence="2">histidine kinase</fullName>
        <ecNumber evidence="2">2.7.13.3</ecNumber>
    </recommendedName>
</protein>
<comment type="catalytic activity">
    <reaction evidence="1">
        <text>ATP + protein L-histidine = ADP + protein N-phospho-L-histidine.</text>
        <dbReference type="EC" id="2.7.13.3"/>
    </reaction>
</comment>
<feature type="domain" description="Histidine kinase" evidence="6">
    <location>
        <begin position="284"/>
        <end position="525"/>
    </location>
</feature>
<dbReference type="PANTHER" id="PTHR43304:SF1">
    <property type="entry name" value="PAC DOMAIN-CONTAINING PROTEIN"/>
    <property type="match status" value="1"/>
</dbReference>
<name>A0ABR6W8M9_9BACT</name>
<dbReference type="RefSeq" id="WP_186738683.1">
    <property type="nucleotide sequence ID" value="NZ_VFIA01000021.1"/>
</dbReference>
<reference evidence="7 8" key="1">
    <citation type="submission" date="2019-06" db="EMBL/GenBank/DDBJ databases">
        <title>Spirosoma utsteinense sp. nov. isolated from Antarctic ice-free soils.</title>
        <authorList>
            <person name="Tahon G."/>
        </authorList>
    </citation>
    <scope>NUCLEOTIDE SEQUENCE [LARGE SCALE GENOMIC DNA]</scope>
    <source>
        <strain evidence="7 8">LMG 31447</strain>
    </source>
</reference>
<comment type="caution">
    <text evidence="7">The sequence shown here is derived from an EMBL/GenBank/DDBJ whole genome shotgun (WGS) entry which is preliminary data.</text>
</comment>
<dbReference type="InterPro" id="IPR052162">
    <property type="entry name" value="Sensor_kinase/Photoreceptor"/>
</dbReference>
<dbReference type="Gene3D" id="3.30.565.10">
    <property type="entry name" value="Histidine kinase-like ATPase, C-terminal domain"/>
    <property type="match status" value="1"/>
</dbReference>
<dbReference type="CDD" id="cd00130">
    <property type="entry name" value="PAS"/>
    <property type="match status" value="1"/>
</dbReference>
<dbReference type="Gene3D" id="1.10.287.130">
    <property type="match status" value="1"/>
</dbReference>
<organism evidence="7 8">
    <name type="scientific">Spirosoma utsteinense</name>
    <dbReference type="NCBI Taxonomy" id="2585773"/>
    <lineage>
        <taxon>Bacteria</taxon>
        <taxon>Pseudomonadati</taxon>
        <taxon>Bacteroidota</taxon>
        <taxon>Cytophagia</taxon>
        <taxon>Cytophagales</taxon>
        <taxon>Cytophagaceae</taxon>
        <taxon>Spirosoma</taxon>
    </lineage>
</organism>
<dbReference type="CDD" id="cd00082">
    <property type="entry name" value="HisKA"/>
    <property type="match status" value="1"/>
</dbReference>
<dbReference type="Pfam" id="PF00512">
    <property type="entry name" value="HisKA"/>
    <property type="match status" value="1"/>
</dbReference>